<comment type="similarity">
    <text evidence="1">Belongs to the RBM48 family.</text>
</comment>
<feature type="region of interest" description="Disordered" evidence="8">
    <location>
        <begin position="154"/>
        <end position="203"/>
    </location>
</feature>
<evidence type="ECO:0000256" key="6">
    <source>
        <dbReference type="ARBA" id="ARBA00023187"/>
    </source>
</evidence>
<evidence type="ECO:0000256" key="1">
    <source>
        <dbReference type="ARBA" id="ARBA00006938"/>
    </source>
</evidence>
<dbReference type="PANTHER" id="PTHR20957">
    <property type="entry name" value="RNA-BINDING PROTEIN 48"/>
    <property type="match status" value="1"/>
</dbReference>
<evidence type="ECO:0000256" key="8">
    <source>
        <dbReference type="SAM" id="MobiDB-lite"/>
    </source>
</evidence>
<feature type="region of interest" description="Disordered" evidence="8">
    <location>
        <begin position="355"/>
        <end position="387"/>
    </location>
</feature>
<evidence type="ECO:0000256" key="5">
    <source>
        <dbReference type="ARBA" id="ARBA00022884"/>
    </source>
</evidence>
<proteinExistence type="inferred from homology"/>
<feature type="compositionally biased region" description="Polar residues" evidence="8">
    <location>
        <begin position="180"/>
        <end position="203"/>
    </location>
</feature>
<evidence type="ECO:0000256" key="7">
    <source>
        <dbReference type="ARBA" id="ARBA00035004"/>
    </source>
</evidence>
<keyword evidence="3" id="KW-0507">mRNA processing</keyword>
<comment type="function">
    <text evidence="7">As a component of the minor spliceosome, involved in the splicing of U12-type introns in pre-mRNAs.</text>
</comment>
<dbReference type="InterPro" id="IPR035979">
    <property type="entry name" value="RBD_domain_sf"/>
</dbReference>
<dbReference type="CDD" id="cd12442">
    <property type="entry name" value="RRM_RBM48"/>
    <property type="match status" value="1"/>
</dbReference>
<evidence type="ECO:0000256" key="3">
    <source>
        <dbReference type="ARBA" id="ARBA00022664"/>
    </source>
</evidence>
<sequence length="446" mass="49061">MTDDSNVMASSDPEVPSHHVKQEVCATRKPYREGRHAKAVKVYTVNNESRYILIQGVPCVGATKNLVDLCSKFGAVEEHHALDEYPCEDKYTEVYLFKYKKIQSARFAKRKLDDYSFFGGALHVCYAPEYETVSETREKLLDRRRVVAYKIRQHEAEQKMSKQATPSTNAREVATPTPVADSNVTTSGLDNGNMRHNQPAQTSTPLTLASHASRVPLPQTFPPSHGNVNPAVPTHTHFSAPITAHSQRGQVLASEPTFELPLPPQASSFIPHSVRGRKTYEFSRVPSAHATLPSGFDGRLNTKIDTGNTTILPKMADPPSAPISSSTSMSSSTGVKIAKGKLDSTTVIVKKYKPQGPAPKFVPRQAVKRKATDTSELPQRKKTDGLDHEIRQNAFQLGQLQGPENLEKSTKNPVVPPALNKSVTETIHAIRSKISQVINASVKKQT</sequence>
<feature type="compositionally biased region" description="Basic and acidic residues" evidence="8">
    <location>
        <begin position="370"/>
        <end position="387"/>
    </location>
</feature>
<evidence type="ECO:0000256" key="2">
    <source>
        <dbReference type="ARBA" id="ARBA00015189"/>
    </source>
</evidence>
<evidence type="ECO:0000256" key="4">
    <source>
        <dbReference type="ARBA" id="ARBA00022728"/>
    </source>
</evidence>
<feature type="region of interest" description="Disordered" evidence="8">
    <location>
        <begin position="308"/>
        <end position="336"/>
    </location>
</feature>
<keyword evidence="6" id="KW-0508">mRNA splicing</keyword>
<gene>
    <name evidence="10" type="primary">LOC101864660</name>
</gene>
<dbReference type="PANTHER" id="PTHR20957:SF0">
    <property type="entry name" value="RNA-BINDING PROTEIN 48"/>
    <property type="match status" value="1"/>
</dbReference>
<feature type="compositionally biased region" description="Low complexity" evidence="8">
    <location>
        <begin position="322"/>
        <end position="332"/>
    </location>
</feature>
<dbReference type="Proteomes" id="UP000694888">
    <property type="component" value="Unplaced"/>
</dbReference>
<organism evidence="9 10">
    <name type="scientific">Aplysia californica</name>
    <name type="common">California sea hare</name>
    <dbReference type="NCBI Taxonomy" id="6500"/>
    <lineage>
        <taxon>Eukaryota</taxon>
        <taxon>Metazoa</taxon>
        <taxon>Spiralia</taxon>
        <taxon>Lophotrochozoa</taxon>
        <taxon>Mollusca</taxon>
        <taxon>Gastropoda</taxon>
        <taxon>Heterobranchia</taxon>
        <taxon>Euthyneura</taxon>
        <taxon>Tectipleura</taxon>
        <taxon>Aplysiida</taxon>
        <taxon>Aplysioidea</taxon>
        <taxon>Aplysiidae</taxon>
        <taxon>Aplysia</taxon>
    </lineage>
</organism>
<dbReference type="InterPro" id="IPR034264">
    <property type="entry name" value="RBM48_RRM"/>
</dbReference>
<dbReference type="RefSeq" id="XP_005089640.1">
    <property type="nucleotide sequence ID" value="XM_005089583.3"/>
</dbReference>
<keyword evidence="9" id="KW-1185">Reference proteome</keyword>
<keyword evidence="4" id="KW-0747">Spliceosome</keyword>
<evidence type="ECO:0000313" key="9">
    <source>
        <dbReference type="Proteomes" id="UP000694888"/>
    </source>
</evidence>
<name>A0ABM0JB69_APLCA</name>
<evidence type="ECO:0000313" key="10">
    <source>
        <dbReference type="RefSeq" id="XP_005089640.1"/>
    </source>
</evidence>
<dbReference type="GeneID" id="101864660"/>
<protein>
    <recommendedName>
        <fullName evidence="2">RNA-binding protein 48</fullName>
    </recommendedName>
</protein>
<dbReference type="SUPFAM" id="SSF54928">
    <property type="entry name" value="RNA-binding domain, RBD"/>
    <property type="match status" value="1"/>
</dbReference>
<dbReference type="InterPro" id="IPR039599">
    <property type="entry name" value="RBM48"/>
</dbReference>
<accession>A0ABM0JB69</accession>
<reference evidence="10" key="1">
    <citation type="submission" date="2025-08" db="UniProtKB">
        <authorList>
            <consortium name="RefSeq"/>
        </authorList>
    </citation>
    <scope>IDENTIFICATION</scope>
</reference>
<keyword evidence="5" id="KW-0694">RNA-binding</keyword>
<feature type="compositionally biased region" description="Polar residues" evidence="8">
    <location>
        <begin position="161"/>
        <end position="170"/>
    </location>
</feature>